<dbReference type="Proteomes" id="UP000327493">
    <property type="component" value="Chromosome 21"/>
</dbReference>
<proteinExistence type="predicted"/>
<evidence type="ECO:0000313" key="3">
    <source>
        <dbReference type="Proteomes" id="UP000327493"/>
    </source>
</evidence>
<dbReference type="EMBL" id="VOFY01000021">
    <property type="protein sequence ID" value="KAA8581603.1"/>
    <property type="molecule type" value="Genomic_DNA"/>
</dbReference>
<keyword evidence="3" id="KW-1185">Reference proteome</keyword>
<protein>
    <submittedName>
        <fullName evidence="2">Uncharacterized protein</fullName>
    </submittedName>
</protein>
<name>A0A5J5CLI8_9PERO</name>
<dbReference type="AlphaFoldDB" id="A0A5J5CLI8"/>
<feature type="compositionally biased region" description="Acidic residues" evidence="1">
    <location>
        <begin position="44"/>
        <end position="53"/>
    </location>
</feature>
<evidence type="ECO:0000256" key="1">
    <source>
        <dbReference type="SAM" id="MobiDB-lite"/>
    </source>
</evidence>
<accession>A0A5J5CLI8</accession>
<feature type="compositionally biased region" description="Basic and acidic residues" evidence="1">
    <location>
        <begin position="18"/>
        <end position="29"/>
    </location>
</feature>
<sequence>MTASATTSASSTDGPTPDAKEGEPQEKRMCAPSEGHSFLGMFDEILEEKEQDEQATGPT</sequence>
<comment type="caution">
    <text evidence="2">The sequence shown here is derived from an EMBL/GenBank/DDBJ whole genome shotgun (WGS) entry which is preliminary data.</text>
</comment>
<feature type="compositionally biased region" description="Low complexity" evidence="1">
    <location>
        <begin position="1"/>
        <end position="12"/>
    </location>
</feature>
<reference evidence="2 3" key="1">
    <citation type="submission" date="2019-08" db="EMBL/GenBank/DDBJ databases">
        <title>A chromosome-level genome assembly, high-density linkage maps, and genome scans reveal the genomic architecture of hybrid incompatibilities underlying speciation via character displacement in darters (Percidae: Etheostominae).</title>
        <authorList>
            <person name="Moran R.L."/>
            <person name="Catchen J.M."/>
            <person name="Fuller R.C."/>
        </authorList>
    </citation>
    <scope>NUCLEOTIDE SEQUENCE [LARGE SCALE GENOMIC DNA]</scope>
    <source>
        <strain evidence="2">EspeVRDwgs_2016</strain>
        <tissue evidence="2">Muscle</tissue>
    </source>
</reference>
<feature type="region of interest" description="Disordered" evidence="1">
    <location>
        <begin position="1"/>
        <end position="59"/>
    </location>
</feature>
<feature type="non-terminal residue" evidence="2">
    <location>
        <position position="59"/>
    </location>
</feature>
<evidence type="ECO:0000313" key="2">
    <source>
        <dbReference type="EMBL" id="KAA8581603.1"/>
    </source>
</evidence>
<organism evidence="2 3">
    <name type="scientific">Etheostoma spectabile</name>
    <name type="common">orangethroat darter</name>
    <dbReference type="NCBI Taxonomy" id="54343"/>
    <lineage>
        <taxon>Eukaryota</taxon>
        <taxon>Metazoa</taxon>
        <taxon>Chordata</taxon>
        <taxon>Craniata</taxon>
        <taxon>Vertebrata</taxon>
        <taxon>Euteleostomi</taxon>
        <taxon>Actinopterygii</taxon>
        <taxon>Neopterygii</taxon>
        <taxon>Teleostei</taxon>
        <taxon>Neoteleostei</taxon>
        <taxon>Acanthomorphata</taxon>
        <taxon>Eupercaria</taxon>
        <taxon>Perciformes</taxon>
        <taxon>Percoidei</taxon>
        <taxon>Percidae</taxon>
        <taxon>Etheostomatinae</taxon>
        <taxon>Etheostoma</taxon>
    </lineage>
</organism>
<gene>
    <name evidence="2" type="ORF">FQN60_003184</name>
</gene>